<proteinExistence type="predicted"/>
<keyword evidence="2" id="KW-1185">Reference proteome</keyword>
<dbReference type="Proteomes" id="UP000821845">
    <property type="component" value="Chromosome 8"/>
</dbReference>
<evidence type="ECO:0000313" key="1">
    <source>
        <dbReference type="EMBL" id="KAH6924898.1"/>
    </source>
</evidence>
<gene>
    <name evidence="1" type="ORF">HPB50_025913</name>
</gene>
<protein>
    <submittedName>
        <fullName evidence="1">Uncharacterized protein</fullName>
    </submittedName>
</protein>
<name>A0ACB7RQI5_HYAAI</name>
<comment type="caution">
    <text evidence="1">The sequence shown here is derived from an EMBL/GenBank/DDBJ whole genome shotgun (WGS) entry which is preliminary data.</text>
</comment>
<reference evidence="1" key="1">
    <citation type="submission" date="2020-05" db="EMBL/GenBank/DDBJ databases">
        <title>Large-scale comparative analyses of tick genomes elucidate their genetic diversity and vector capacities.</title>
        <authorList>
            <person name="Jia N."/>
            <person name="Wang J."/>
            <person name="Shi W."/>
            <person name="Du L."/>
            <person name="Sun Y."/>
            <person name="Zhan W."/>
            <person name="Jiang J."/>
            <person name="Wang Q."/>
            <person name="Zhang B."/>
            <person name="Ji P."/>
            <person name="Sakyi L.B."/>
            <person name="Cui X."/>
            <person name="Yuan T."/>
            <person name="Jiang B."/>
            <person name="Yang W."/>
            <person name="Lam T.T.-Y."/>
            <person name="Chang Q."/>
            <person name="Ding S."/>
            <person name="Wang X."/>
            <person name="Zhu J."/>
            <person name="Ruan X."/>
            <person name="Zhao L."/>
            <person name="Wei J."/>
            <person name="Que T."/>
            <person name="Du C."/>
            <person name="Cheng J."/>
            <person name="Dai P."/>
            <person name="Han X."/>
            <person name="Huang E."/>
            <person name="Gao Y."/>
            <person name="Liu J."/>
            <person name="Shao H."/>
            <person name="Ye R."/>
            <person name="Li L."/>
            <person name="Wei W."/>
            <person name="Wang X."/>
            <person name="Wang C."/>
            <person name="Yang T."/>
            <person name="Huo Q."/>
            <person name="Li W."/>
            <person name="Guo W."/>
            <person name="Chen H."/>
            <person name="Zhou L."/>
            <person name="Ni X."/>
            <person name="Tian J."/>
            <person name="Zhou Y."/>
            <person name="Sheng Y."/>
            <person name="Liu T."/>
            <person name="Pan Y."/>
            <person name="Xia L."/>
            <person name="Li J."/>
            <person name="Zhao F."/>
            <person name="Cao W."/>
        </authorList>
    </citation>
    <scope>NUCLEOTIDE SEQUENCE</scope>
    <source>
        <strain evidence="1">Hyas-2018</strain>
    </source>
</reference>
<organism evidence="1 2">
    <name type="scientific">Hyalomma asiaticum</name>
    <name type="common">Tick</name>
    <dbReference type="NCBI Taxonomy" id="266040"/>
    <lineage>
        <taxon>Eukaryota</taxon>
        <taxon>Metazoa</taxon>
        <taxon>Ecdysozoa</taxon>
        <taxon>Arthropoda</taxon>
        <taxon>Chelicerata</taxon>
        <taxon>Arachnida</taxon>
        <taxon>Acari</taxon>
        <taxon>Parasitiformes</taxon>
        <taxon>Ixodida</taxon>
        <taxon>Ixodoidea</taxon>
        <taxon>Ixodidae</taxon>
        <taxon>Hyalomminae</taxon>
        <taxon>Hyalomma</taxon>
    </lineage>
</organism>
<sequence length="913" mass="101269">MDTGISGHLPRCKSTDFKSFSASFPSRHAPGQISLTRHIALVIFRRASPPASLGVERARALPVCHEGDRRRHGNYPEEVEASEWLTQVNKSHEARTSKGTTAPRLPAPRTDDLPTDRSLTPRQRGRRLALNSVASKQPRLPSDAFKLIVRPRGGLLLSKITNFQLFEAVSTAANFSKASIRGKDLIQVNPKQNKFTYCTPAVQRAERVLPLKELVIEAHTYEISVYCARDESQRRGVIRGVDLRLYHQGIQEELQDPRNPPVVDFRRLGNTTAVLFTFKEPRVPMWIYLCNARQRCNLYKKFEVCYRCSELGHRADVCSSTVIRCRGCAIPDPPMEDFNAPHPSWGYHYDSPKGPSLWDQWHSLHLDLLTDPAHPTCRGVGVARDTTPDLTFVGPGVNATSCNALETFGTDHYVLEIVIQEPTRERLRSVRLTDSDRFRTQRQASETSQRITDISTWSATLLQHVADATTEVEVEKLVPGLQLDIGEGELSTITPGSRGTPQGSVLSPLLFNVALLGLPKLLADILNLHHTLYAADLALWVTRGSDGQIEEALQTAIDRVGSYLYGWPVLLCNQKRDCTYRPMVASPPLFSGSVNLPPKLLAFSSELPTSTQACANPTFFGWFGHLSAHASPTWLPTYLQLTLADLDRLDASLHKAYKTALGVPMSTSTYKLVALGVSNTVNELIEATLTSQYQRLSVTHAGLAVMHHIGLIPTRVATTYQDIPTAQRLSLRIPPLPKHMHPEHYAERRADRARQLQKRFASRADATYTDASRHPHRSTMGAVALASHRGWSTACSVIHSDDITVAEEVAIALAMTDPTTKVILIKTSPDVMPSCDASFRRVSFPTPGFIARYCSQSATLIHMAWTCPQHADASHTEDTWESLLRTTDPAQQRRVISRALEAAASQGVPADLL</sequence>
<evidence type="ECO:0000313" key="2">
    <source>
        <dbReference type="Proteomes" id="UP000821845"/>
    </source>
</evidence>
<accession>A0ACB7RQI5</accession>
<dbReference type="EMBL" id="CM023488">
    <property type="protein sequence ID" value="KAH6924898.1"/>
    <property type="molecule type" value="Genomic_DNA"/>
</dbReference>